<evidence type="ECO:0000313" key="3">
    <source>
        <dbReference type="Proteomes" id="UP001066276"/>
    </source>
</evidence>
<organism evidence="2 3">
    <name type="scientific">Pleurodeles waltl</name>
    <name type="common">Iberian ribbed newt</name>
    <dbReference type="NCBI Taxonomy" id="8319"/>
    <lineage>
        <taxon>Eukaryota</taxon>
        <taxon>Metazoa</taxon>
        <taxon>Chordata</taxon>
        <taxon>Craniata</taxon>
        <taxon>Vertebrata</taxon>
        <taxon>Euteleostomi</taxon>
        <taxon>Amphibia</taxon>
        <taxon>Batrachia</taxon>
        <taxon>Caudata</taxon>
        <taxon>Salamandroidea</taxon>
        <taxon>Salamandridae</taxon>
        <taxon>Pleurodelinae</taxon>
        <taxon>Pleurodeles</taxon>
    </lineage>
</organism>
<protein>
    <submittedName>
        <fullName evidence="2">Uncharacterized protein</fullName>
    </submittedName>
</protein>
<keyword evidence="3" id="KW-1185">Reference proteome</keyword>
<sequence>MADGQLLAAGDGVSSTAGARDEAPGGGDPVLLSTRSGRGGQPAGSQASGSGTQKNALGRLNTDGGRAASRGQEPAITAPPRLGQETRLRESGDLVQRLSHPAERGSPPAGPKTQKSALGCLSTKAVRLRGQARRRGPGRQSILGPRAQGSLASAEPSKPRPSRQGPGRWSVGGGAPEGKRRIRIYTKK</sequence>
<feature type="region of interest" description="Disordered" evidence="1">
    <location>
        <begin position="1"/>
        <end position="188"/>
    </location>
</feature>
<evidence type="ECO:0000256" key="1">
    <source>
        <dbReference type="SAM" id="MobiDB-lite"/>
    </source>
</evidence>
<comment type="caution">
    <text evidence="2">The sequence shown here is derived from an EMBL/GenBank/DDBJ whole genome shotgun (WGS) entry which is preliminary data.</text>
</comment>
<dbReference type="AlphaFoldDB" id="A0AAV7QEC9"/>
<proteinExistence type="predicted"/>
<feature type="compositionally biased region" description="Basic residues" evidence="1">
    <location>
        <begin position="126"/>
        <end position="137"/>
    </location>
</feature>
<gene>
    <name evidence="2" type="ORF">NDU88_003033</name>
</gene>
<evidence type="ECO:0000313" key="2">
    <source>
        <dbReference type="EMBL" id="KAJ1136618.1"/>
    </source>
</evidence>
<reference evidence="2" key="1">
    <citation type="journal article" date="2022" name="bioRxiv">
        <title>Sequencing and chromosome-scale assembly of the giantPleurodeles waltlgenome.</title>
        <authorList>
            <person name="Brown T."/>
            <person name="Elewa A."/>
            <person name="Iarovenko S."/>
            <person name="Subramanian E."/>
            <person name="Araus A.J."/>
            <person name="Petzold A."/>
            <person name="Susuki M."/>
            <person name="Suzuki K.-i.T."/>
            <person name="Hayashi T."/>
            <person name="Toyoda A."/>
            <person name="Oliveira C."/>
            <person name="Osipova E."/>
            <person name="Leigh N.D."/>
            <person name="Simon A."/>
            <person name="Yun M.H."/>
        </authorList>
    </citation>
    <scope>NUCLEOTIDE SEQUENCE</scope>
    <source>
        <strain evidence="2">20211129_DDA</strain>
        <tissue evidence="2">Liver</tissue>
    </source>
</reference>
<dbReference type="Proteomes" id="UP001066276">
    <property type="component" value="Chromosome 6"/>
</dbReference>
<name>A0AAV7QEC9_PLEWA</name>
<dbReference type="EMBL" id="JANPWB010000010">
    <property type="protein sequence ID" value="KAJ1136618.1"/>
    <property type="molecule type" value="Genomic_DNA"/>
</dbReference>
<accession>A0AAV7QEC9</accession>